<dbReference type="PANTHER" id="PTHR41771:SF1">
    <property type="entry name" value="MEMBRANE PROTEIN"/>
    <property type="match status" value="1"/>
</dbReference>
<proteinExistence type="predicted"/>
<reference evidence="2 3" key="1">
    <citation type="submission" date="2020-04" db="EMBL/GenBank/DDBJ databases">
        <title>Genomic insights into acetone-butanol-ethanol (ABE) fermentation by sequencing solventogenic clostridia strains.</title>
        <authorList>
            <person name="Brown S."/>
        </authorList>
    </citation>
    <scope>NUCLEOTIDE SEQUENCE [LARGE SCALE GENOMIC DNA]</scope>
    <source>
        <strain evidence="2 3">DJ011</strain>
    </source>
</reference>
<dbReference type="Proteomes" id="UP000563151">
    <property type="component" value="Unassembled WGS sequence"/>
</dbReference>
<evidence type="ECO:0000313" key="2">
    <source>
        <dbReference type="EMBL" id="MBC2398656.1"/>
    </source>
</evidence>
<accession>A0A923EC97</accession>
<dbReference type="RefSeq" id="WP_051593270.1">
    <property type="nucleotide sequence ID" value="NZ_JABSWD010000001.1"/>
</dbReference>
<gene>
    <name evidence="2" type="ORF">HGG79_12860</name>
</gene>
<evidence type="ECO:0000313" key="3">
    <source>
        <dbReference type="Proteomes" id="UP000563151"/>
    </source>
</evidence>
<keyword evidence="1" id="KW-1133">Transmembrane helix</keyword>
<keyword evidence="3" id="KW-1185">Reference proteome</keyword>
<feature type="transmembrane region" description="Helical" evidence="1">
    <location>
        <begin position="187"/>
        <end position="205"/>
    </location>
</feature>
<sequence>MLTIGLFALLFLLSPFNVKVHKDNSSSNEEFSRAIVKEILPSNSTDYQKIKVLIKEGKLKGKEFTVDNNLSRGDNLLLLKPKDTILLMIRSSNENNFDITVYEYIRERKLLYLVCSFALLILVIGGIKGLQALVSVTFTICVISILFIPGLLSGYNPIKLSIICSLIISFFSLIVQNGLNKKSFSSLIGTVGGITVAALVTYLMGNSLNISMNSEEIVQLSRLSENINFNFQSIFFSSVVIGALGANIDMSMSVASAMNEIKESNKNITNLEFIKCGMNVGRDVIGTMCNTLILAYVGSSLVTLMIFVAYNINFTYIANLQEISIEILRSLAGSMGIILSVPLTVISRVLMD</sequence>
<keyword evidence="1" id="KW-0812">Transmembrane</keyword>
<dbReference type="EMBL" id="JAAZWO010000016">
    <property type="protein sequence ID" value="MBC2398656.1"/>
    <property type="molecule type" value="Genomic_DNA"/>
</dbReference>
<feature type="transmembrane region" description="Helical" evidence="1">
    <location>
        <begin position="229"/>
        <end position="248"/>
    </location>
</feature>
<feature type="transmembrane region" description="Helical" evidence="1">
    <location>
        <begin position="132"/>
        <end position="152"/>
    </location>
</feature>
<evidence type="ECO:0000256" key="1">
    <source>
        <dbReference type="SAM" id="Phobius"/>
    </source>
</evidence>
<feature type="transmembrane region" description="Helical" evidence="1">
    <location>
        <begin position="292"/>
        <end position="312"/>
    </location>
</feature>
<dbReference type="Pfam" id="PF07907">
    <property type="entry name" value="YibE_F"/>
    <property type="match status" value="1"/>
</dbReference>
<comment type="caution">
    <text evidence="2">The sequence shown here is derived from an EMBL/GenBank/DDBJ whole genome shotgun (WGS) entry which is preliminary data.</text>
</comment>
<organism evidence="2 3">
    <name type="scientific">Clostridium tetanomorphum</name>
    <dbReference type="NCBI Taxonomy" id="1553"/>
    <lineage>
        <taxon>Bacteria</taxon>
        <taxon>Bacillati</taxon>
        <taxon>Bacillota</taxon>
        <taxon>Clostridia</taxon>
        <taxon>Eubacteriales</taxon>
        <taxon>Clostridiaceae</taxon>
        <taxon>Clostridium</taxon>
    </lineage>
</organism>
<dbReference type="InterPro" id="IPR012507">
    <property type="entry name" value="YibE_F"/>
</dbReference>
<name>A0A923EC97_CLOTT</name>
<dbReference type="AlphaFoldDB" id="A0A923EC97"/>
<feature type="transmembrane region" description="Helical" evidence="1">
    <location>
        <begin position="158"/>
        <end position="175"/>
    </location>
</feature>
<feature type="transmembrane region" description="Helical" evidence="1">
    <location>
        <begin position="332"/>
        <end position="351"/>
    </location>
</feature>
<protein>
    <submittedName>
        <fullName evidence="2">YibE/F family protein</fullName>
    </submittedName>
</protein>
<keyword evidence="1" id="KW-0472">Membrane</keyword>
<dbReference type="PANTHER" id="PTHR41771">
    <property type="entry name" value="MEMBRANE PROTEIN-RELATED"/>
    <property type="match status" value="1"/>
</dbReference>
<feature type="transmembrane region" description="Helical" evidence="1">
    <location>
        <begin position="110"/>
        <end position="127"/>
    </location>
</feature>